<dbReference type="AlphaFoldDB" id="A0A934WSN3"/>
<dbReference type="InterPro" id="IPR045706">
    <property type="entry name" value="DUF6062"/>
</dbReference>
<sequence>MSETILTIPINDLFRPKCGCPVCRMEEMLEEQGVQYITGDAMMEPSVRVATNKKGFCHRHFSRMLMLGNRLPNALLLETHMEEVMANYLPKKDGGKPDKKKLEGLRDMLGSCYVCDRIASNVAHLVSLVLMEWAKGGEFRELYREQPFICLKHYQYIMTAAMARGGIPSKLLGEFHADTAALTKNYMEALYGDIKHFVSMFDYRNKGQDWGTSVDAIERSIEFLTGEKPAVPEK</sequence>
<evidence type="ECO:0000313" key="2">
    <source>
        <dbReference type="Proteomes" id="UP000633365"/>
    </source>
</evidence>
<reference evidence="1" key="1">
    <citation type="submission" date="2021-01" db="EMBL/GenBank/DDBJ databases">
        <title>Genome public.</title>
        <authorList>
            <person name="Liu C."/>
            <person name="Sun Q."/>
        </authorList>
    </citation>
    <scope>NUCLEOTIDE SEQUENCE</scope>
    <source>
        <strain evidence="1">M6</strain>
    </source>
</reference>
<dbReference type="RefSeq" id="WP_186833056.1">
    <property type="nucleotide sequence ID" value="NZ_JAEQMG010000118.1"/>
</dbReference>
<comment type="caution">
    <text evidence="1">The sequence shown here is derived from an EMBL/GenBank/DDBJ whole genome shotgun (WGS) entry which is preliminary data.</text>
</comment>
<gene>
    <name evidence="1" type="ORF">JKK62_11285</name>
</gene>
<evidence type="ECO:0008006" key="3">
    <source>
        <dbReference type="Google" id="ProtNLM"/>
    </source>
</evidence>
<keyword evidence="2" id="KW-1185">Reference proteome</keyword>
<dbReference type="Proteomes" id="UP000633365">
    <property type="component" value="Unassembled WGS sequence"/>
</dbReference>
<protein>
    <recommendedName>
        <fullName evidence="3">ABC transporter substrate-binding protein</fullName>
    </recommendedName>
</protein>
<dbReference type="EMBL" id="JAEQMG010000118">
    <property type="protein sequence ID" value="MBK6089213.1"/>
    <property type="molecule type" value="Genomic_DNA"/>
</dbReference>
<dbReference type="Pfam" id="PF19538">
    <property type="entry name" value="DUF6062"/>
    <property type="match status" value="1"/>
</dbReference>
<proteinExistence type="predicted"/>
<accession>A0A934WSN3</accession>
<name>A0A934WSN3_9FIRM</name>
<organism evidence="1 2">
    <name type="scientific">Ruminococcus difficilis</name>
    <dbReference type="NCBI Taxonomy" id="2763069"/>
    <lineage>
        <taxon>Bacteria</taxon>
        <taxon>Bacillati</taxon>
        <taxon>Bacillota</taxon>
        <taxon>Clostridia</taxon>
        <taxon>Eubacteriales</taxon>
        <taxon>Oscillospiraceae</taxon>
        <taxon>Ruminococcus</taxon>
    </lineage>
</organism>
<evidence type="ECO:0000313" key="1">
    <source>
        <dbReference type="EMBL" id="MBK6089213.1"/>
    </source>
</evidence>